<evidence type="ECO:0000256" key="2">
    <source>
        <dbReference type="ARBA" id="ARBA00022649"/>
    </source>
</evidence>
<dbReference type="Proteomes" id="UP000003157">
    <property type="component" value="Unassembled WGS sequence"/>
</dbReference>
<dbReference type="OrthoDB" id="9805098at2"/>
<dbReference type="SUPFAM" id="SSF143011">
    <property type="entry name" value="RelE-like"/>
    <property type="match status" value="1"/>
</dbReference>
<keyword evidence="2" id="KW-1277">Toxin-antitoxin system</keyword>
<comment type="similarity">
    <text evidence="1">Belongs to the RelE toxin family.</text>
</comment>
<dbReference type="InterPro" id="IPR035093">
    <property type="entry name" value="RelE/ParE_toxin_dom_sf"/>
</dbReference>
<evidence type="ECO:0000313" key="3">
    <source>
        <dbReference type="EMBL" id="EFW05098.1"/>
    </source>
</evidence>
<protein>
    <submittedName>
        <fullName evidence="3">Plasmid addiction system poison protein</fullName>
    </submittedName>
</protein>
<organism evidence="3 4">
    <name type="scientific">Coprobacillus cateniformis</name>
    <dbReference type="NCBI Taxonomy" id="100884"/>
    <lineage>
        <taxon>Bacteria</taxon>
        <taxon>Bacillati</taxon>
        <taxon>Bacillota</taxon>
        <taxon>Erysipelotrichia</taxon>
        <taxon>Erysipelotrichales</taxon>
        <taxon>Coprobacillaceae</taxon>
        <taxon>Coprobacillus</taxon>
    </lineage>
</organism>
<dbReference type="Pfam" id="PF05016">
    <property type="entry name" value="ParE_toxin"/>
    <property type="match status" value="1"/>
</dbReference>
<dbReference type="AlphaFoldDB" id="E7GA90"/>
<sequence length="107" mass="13133">MKYQCIFTKNAEKEFSKIDSYQQKKIDTWIIHNLKNCIVPRQYGKSLSGQLQRYWSYRVGNYRIICEIDDENKRIYIMTIGHRSDIYDKMIREEDILYETEKIEDEY</sequence>
<gene>
    <name evidence="3" type="ORF">HMPREF9488_01680</name>
</gene>
<keyword evidence="4" id="KW-1185">Reference proteome</keyword>
<name>E7GA90_9FIRM</name>
<dbReference type="STRING" id="100884.GCA_000269565_03523"/>
<dbReference type="HOGENOM" id="CLU_155761_1_1_9"/>
<dbReference type="InterPro" id="IPR007712">
    <property type="entry name" value="RelE/ParE_toxin"/>
</dbReference>
<dbReference type="EMBL" id="ADKX01000030">
    <property type="protein sequence ID" value="EFW05098.1"/>
    <property type="molecule type" value="Genomic_DNA"/>
</dbReference>
<dbReference type="eggNOG" id="COG2026">
    <property type="taxonomic scope" value="Bacteria"/>
</dbReference>
<dbReference type="PANTHER" id="PTHR35601:SF1">
    <property type="entry name" value="TOXIN RELE"/>
    <property type="match status" value="1"/>
</dbReference>
<dbReference type="Gene3D" id="3.30.2310.20">
    <property type="entry name" value="RelE-like"/>
    <property type="match status" value="1"/>
</dbReference>
<accession>E7GA90</accession>
<comment type="caution">
    <text evidence="3">The sequence shown here is derived from an EMBL/GenBank/DDBJ whole genome shotgun (WGS) entry which is preliminary data.</text>
</comment>
<reference evidence="3 4" key="1">
    <citation type="submission" date="2010-12" db="EMBL/GenBank/DDBJ databases">
        <title>The Genome Sequence of Coprobacillus sp. strain 29_1.</title>
        <authorList>
            <consortium name="The Broad Institute Genome Sequencing Platform"/>
            <person name="Earl A."/>
            <person name="Ward D."/>
            <person name="Feldgarden M."/>
            <person name="Gevers D."/>
            <person name="Daigneault M."/>
            <person name="Sibley C.D."/>
            <person name="White A."/>
            <person name="Strauss J."/>
            <person name="Allen-Vercoe E."/>
            <person name="Young S.K."/>
            <person name="Zeng Q."/>
            <person name="Gargeya S."/>
            <person name="Fitzgerald M."/>
            <person name="Haas B."/>
            <person name="Abouelleil A."/>
            <person name="Alvarado L."/>
            <person name="Arachchi H.M."/>
            <person name="Berlin A."/>
            <person name="Brown A."/>
            <person name="Chapman S.B."/>
            <person name="Chen Z."/>
            <person name="Dunbar C."/>
            <person name="Freedman E."/>
            <person name="Gearin G."/>
            <person name="Gellesch M."/>
            <person name="Goldberg J."/>
            <person name="Griggs A."/>
            <person name="Gujja S."/>
            <person name="Heilman E."/>
            <person name="Heiman D."/>
            <person name="Howarth C."/>
            <person name="Larson L."/>
            <person name="Lui A."/>
            <person name="MacDonald P.J.P."/>
            <person name="Mehta T."/>
            <person name="Montmayeur A."/>
            <person name="Murphy C."/>
            <person name="Neiman D."/>
            <person name="Pearson M."/>
            <person name="Priest M."/>
            <person name="Roberts A."/>
            <person name="Saif S."/>
            <person name="Shea T."/>
            <person name="Shenoy N."/>
            <person name="Sisk P."/>
            <person name="Stolte C."/>
            <person name="Sykes S."/>
            <person name="White J."/>
            <person name="Yandava C."/>
            <person name="Nusbaum C."/>
            <person name="Birren B."/>
        </authorList>
    </citation>
    <scope>NUCLEOTIDE SEQUENCE [LARGE SCALE GENOMIC DNA]</scope>
    <source>
        <strain evidence="3 4">29_1</strain>
    </source>
</reference>
<dbReference type="NCBIfam" id="TIGR02385">
    <property type="entry name" value="RelE_StbE"/>
    <property type="match status" value="1"/>
</dbReference>
<proteinExistence type="inferred from homology"/>
<dbReference type="GeneID" id="78231280"/>
<evidence type="ECO:0000256" key="1">
    <source>
        <dbReference type="ARBA" id="ARBA00006226"/>
    </source>
</evidence>
<dbReference type="PANTHER" id="PTHR35601">
    <property type="entry name" value="TOXIN RELE"/>
    <property type="match status" value="1"/>
</dbReference>
<evidence type="ECO:0000313" key="4">
    <source>
        <dbReference type="Proteomes" id="UP000003157"/>
    </source>
</evidence>
<dbReference type="RefSeq" id="WP_008788788.1">
    <property type="nucleotide sequence ID" value="NZ_AKCB01000003.1"/>
</dbReference>